<dbReference type="Proteomes" id="UP001295423">
    <property type="component" value="Unassembled WGS sequence"/>
</dbReference>
<proteinExistence type="predicted"/>
<comment type="caution">
    <text evidence="2">The sequence shown here is derived from an EMBL/GenBank/DDBJ whole genome shotgun (WGS) entry which is preliminary data.</text>
</comment>
<dbReference type="AlphaFoldDB" id="A0AAD2FXD9"/>
<dbReference type="EMBL" id="CAKOGP040001869">
    <property type="protein sequence ID" value="CAJ1954633.1"/>
    <property type="molecule type" value="Genomic_DNA"/>
</dbReference>
<sequence>MRQDYLDTCKSSHTSLHVLDWSLDMQQEPPFQIKNQQEWELGEIDVAAQSPKRITPWPRRHRVISRDNGTEEPQNDEGSFDDIKPNSLTCCFETTIDGTLSELPILSLEPSFEGTSSRPKRSRDESCDDYAGEEAQLCGERQRPLSRKRRRVGSRNNALCAQDYDDIFSQLGC</sequence>
<evidence type="ECO:0000256" key="1">
    <source>
        <dbReference type="SAM" id="MobiDB-lite"/>
    </source>
</evidence>
<protein>
    <submittedName>
        <fullName evidence="2">Uncharacterized protein</fullName>
    </submittedName>
</protein>
<evidence type="ECO:0000313" key="3">
    <source>
        <dbReference type="Proteomes" id="UP001295423"/>
    </source>
</evidence>
<keyword evidence="3" id="KW-1185">Reference proteome</keyword>
<organism evidence="2 3">
    <name type="scientific">Cylindrotheca closterium</name>
    <dbReference type="NCBI Taxonomy" id="2856"/>
    <lineage>
        <taxon>Eukaryota</taxon>
        <taxon>Sar</taxon>
        <taxon>Stramenopiles</taxon>
        <taxon>Ochrophyta</taxon>
        <taxon>Bacillariophyta</taxon>
        <taxon>Bacillariophyceae</taxon>
        <taxon>Bacillariophycidae</taxon>
        <taxon>Bacillariales</taxon>
        <taxon>Bacillariaceae</taxon>
        <taxon>Cylindrotheca</taxon>
    </lineage>
</organism>
<feature type="region of interest" description="Disordered" evidence="1">
    <location>
        <begin position="62"/>
        <end position="86"/>
    </location>
</feature>
<feature type="region of interest" description="Disordered" evidence="1">
    <location>
        <begin position="110"/>
        <end position="129"/>
    </location>
</feature>
<accession>A0AAD2FXD9</accession>
<evidence type="ECO:0000313" key="2">
    <source>
        <dbReference type="EMBL" id="CAJ1954633.1"/>
    </source>
</evidence>
<name>A0AAD2FXD9_9STRA</name>
<reference evidence="2" key="1">
    <citation type="submission" date="2023-08" db="EMBL/GenBank/DDBJ databases">
        <authorList>
            <person name="Audoor S."/>
            <person name="Bilcke G."/>
        </authorList>
    </citation>
    <scope>NUCLEOTIDE SEQUENCE</scope>
</reference>
<gene>
    <name evidence="2" type="ORF">CYCCA115_LOCUS15227</name>
</gene>